<comment type="caution">
    <text evidence="12">The sequence shown here is derived from an EMBL/GenBank/DDBJ whole genome shotgun (WGS) entry which is preliminary data.</text>
</comment>
<evidence type="ECO:0000256" key="2">
    <source>
        <dbReference type="ARBA" id="ARBA00001947"/>
    </source>
</evidence>
<dbReference type="PROSITE" id="PS00893">
    <property type="entry name" value="NUDIX_BOX"/>
    <property type="match status" value="1"/>
</dbReference>
<dbReference type="GO" id="GO:0006742">
    <property type="term" value="P:NADP+ catabolic process"/>
    <property type="evidence" value="ECO:0007669"/>
    <property type="project" value="TreeGrafter"/>
</dbReference>
<evidence type="ECO:0000256" key="1">
    <source>
        <dbReference type="ARBA" id="ARBA00001946"/>
    </source>
</evidence>
<evidence type="ECO:0000256" key="4">
    <source>
        <dbReference type="ARBA" id="ARBA00012381"/>
    </source>
</evidence>
<dbReference type="GO" id="GO:0005829">
    <property type="term" value="C:cytosol"/>
    <property type="evidence" value="ECO:0007669"/>
    <property type="project" value="TreeGrafter"/>
</dbReference>
<name>A0A939C3K6_9ACTN</name>
<dbReference type="Pfam" id="PF09297">
    <property type="entry name" value="Zn_ribbon_NUD"/>
    <property type="match status" value="1"/>
</dbReference>
<keyword evidence="6 12" id="KW-0378">Hydrolase</keyword>
<keyword evidence="5" id="KW-0479">Metal-binding</keyword>
<comment type="catalytic activity">
    <reaction evidence="9">
        <text>a 5'-end NAD(+)-phospho-ribonucleoside in mRNA + H2O = a 5'-end phospho-adenosine-phospho-ribonucleoside in mRNA + beta-nicotinamide D-ribonucleotide + 2 H(+)</text>
        <dbReference type="Rhea" id="RHEA:60876"/>
        <dbReference type="Rhea" id="RHEA-COMP:15698"/>
        <dbReference type="Rhea" id="RHEA-COMP:15719"/>
        <dbReference type="ChEBI" id="CHEBI:14649"/>
        <dbReference type="ChEBI" id="CHEBI:15377"/>
        <dbReference type="ChEBI" id="CHEBI:15378"/>
        <dbReference type="ChEBI" id="CHEBI:144029"/>
        <dbReference type="ChEBI" id="CHEBI:144051"/>
    </reaction>
    <physiologicalReaction direction="left-to-right" evidence="9">
        <dbReference type="Rhea" id="RHEA:60877"/>
    </physiologicalReaction>
</comment>
<dbReference type="Pfam" id="PF00293">
    <property type="entry name" value="NUDIX"/>
    <property type="match status" value="1"/>
</dbReference>
<dbReference type="GO" id="GO:0019677">
    <property type="term" value="P:NAD+ catabolic process"/>
    <property type="evidence" value="ECO:0007669"/>
    <property type="project" value="TreeGrafter"/>
</dbReference>
<accession>A0A939C3K6</accession>
<dbReference type="InterPro" id="IPR050241">
    <property type="entry name" value="NAD-cap_RNA_hydrolase_NudC"/>
</dbReference>
<dbReference type="PROSITE" id="PS51462">
    <property type="entry name" value="NUDIX"/>
    <property type="match status" value="1"/>
</dbReference>
<dbReference type="CDD" id="cd03429">
    <property type="entry name" value="NUDIX_NADH_pyrophosphatase_Nudt13"/>
    <property type="match status" value="1"/>
</dbReference>
<dbReference type="InterPro" id="IPR015375">
    <property type="entry name" value="NADH_PPase-like_N"/>
</dbReference>
<sequence>MVTPALSRGTVDRSEDLRDPDRIAAAWPTARVLTLDPAGRAEIRTGSDGVPSLVTVPAPDVAAAVPTEAVLLGAVDGVDHWAVPVATVDGPESTDGWSTEAIPGEDSGPTRLGLRDVGAVLGDRDAGLLTAATALLTWHRRAPFCPACGRPSTPTTAGWARRCPEGHEEFPRTDPAVIMLVHDGAGSMVLARQPSWPPGRVSVLAGFVEAGEALEATVAREIGEEIGIAVTDIAYLGSQPWPFPRSLMVGFVARAERGAVLSPRPGEIEEATWVTREQVRRILAAGGSADGITLPGGVSIARHMVEGWAAVDD</sequence>
<comment type="cofactor">
    <cofactor evidence="1">
        <name>Mg(2+)</name>
        <dbReference type="ChEBI" id="CHEBI:18420"/>
    </cofactor>
</comment>
<dbReference type="InterPro" id="IPR015376">
    <property type="entry name" value="Znr_NADH_PPase"/>
</dbReference>
<dbReference type="InterPro" id="IPR020084">
    <property type="entry name" value="NUDIX_hydrolase_CS"/>
</dbReference>
<dbReference type="PANTHER" id="PTHR42904">
    <property type="entry name" value="NUDIX HYDROLASE, NUDC SUBFAMILY"/>
    <property type="match status" value="1"/>
</dbReference>
<evidence type="ECO:0000256" key="3">
    <source>
        <dbReference type="ARBA" id="ARBA00009595"/>
    </source>
</evidence>
<evidence type="ECO:0000256" key="9">
    <source>
        <dbReference type="ARBA" id="ARBA00023679"/>
    </source>
</evidence>
<gene>
    <name evidence="12" type="primary">nudC</name>
    <name evidence="12" type="ORF">JL107_11890</name>
</gene>
<dbReference type="AlphaFoldDB" id="A0A939C3K6"/>
<evidence type="ECO:0000313" key="12">
    <source>
        <dbReference type="EMBL" id="MBM9477151.1"/>
    </source>
</evidence>
<keyword evidence="13" id="KW-1185">Reference proteome</keyword>
<evidence type="ECO:0000256" key="10">
    <source>
        <dbReference type="SAM" id="MobiDB-lite"/>
    </source>
</evidence>
<comment type="similarity">
    <text evidence="3">Belongs to the Nudix hydrolase family. NudC subfamily.</text>
</comment>
<reference evidence="12" key="1">
    <citation type="submission" date="2021-01" db="EMBL/GenBank/DDBJ databases">
        <title>KCTC 19127 draft genome.</title>
        <authorList>
            <person name="An D."/>
        </authorList>
    </citation>
    <scope>NUCLEOTIDE SEQUENCE</scope>
    <source>
        <strain evidence="12">KCTC 19127</strain>
    </source>
</reference>
<keyword evidence="7" id="KW-0460">Magnesium</keyword>
<dbReference type="Gene3D" id="3.90.79.20">
    <property type="match status" value="1"/>
</dbReference>
<dbReference type="NCBIfam" id="NF001299">
    <property type="entry name" value="PRK00241.1"/>
    <property type="match status" value="1"/>
</dbReference>
<dbReference type="GO" id="GO:0035529">
    <property type="term" value="F:NADH pyrophosphatase activity"/>
    <property type="evidence" value="ECO:0007669"/>
    <property type="project" value="TreeGrafter"/>
</dbReference>
<dbReference type="InterPro" id="IPR015797">
    <property type="entry name" value="NUDIX_hydrolase-like_dom_sf"/>
</dbReference>
<feature type="region of interest" description="Disordered" evidence="10">
    <location>
        <begin position="89"/>
        <end position="109"/>
    </location>
</feature>
<dbReference type="Gene3D" id="3.90.79.10">
    <property type="entry name" value="Nucleoside Triphosphate Pyrophosphohydrolase"/>
    <property type="match status" value="1"/>
</dbReference>
<dbReference type="InterPro" id="IPR049734">
    <property type="entry name" value="NudC-like_C"/>
</dbReference>
<dbReference type="Pfam" id="PF09296">
    <property type="entry name" value="NUDIX-like"/>
    <property type="match status" value="1"/>
</dbReference>
<evidence type="ECO:0000256" key="6">
    <source>
        <dbReference type="ARBA" id="ARBA00022801"/>
    </source>
</evidence>
<dbReference type="InterPro" id="IPR000086">
    <property type="entry name" value="NUDIX_hydrolase_dom"/>
</dbReference>
<evidence type="ECO:0000313" key="13">
    <source>
        <dbReference type="Proteomes" id="UP000663801"/>
    </source>
</evidence>
<dbReference type="PANTHER" id="PTHR42904:SF6">
    <property type="entry name" value="NAD-CAPPED RNA HYDROLASE NUDT12"/>
    <property type="match status" value="1"/>
</dbReference>
<organism evidence="12 13">
    <name type="scientific">Nakamurella flavida</name>
    <dbReference type="NCBI Taxonomy" id="363630"/>
    <lineage>
        <taxon>Bacteria</taxon>
        <taxon>Bacillati</taxon>
        <taxon>Actinomycetota</taxon>
        <taxon>Actinomycetes</taxon>
        <taxon>Nakamurellales</taxon>
        <taxon>Nakamurellaceae</taxon>
        <taxon>Nakamurella</taxon>
    </lineage>
</organism>
<proteinExistence type="inferred from homology"/>
<feature type="domain" description="Nudix hydrolase" evidence="11">
    <location>
        <begin position="171"/>
        <end position="296"/>
    </location>
</feature>
<dbReference type="SUPFAM" id="SSF55811">
    <property type="entry name" value="Nudix"/>
    <property type="match status" value="1"/>
</dbReference>
<evidence type="ECO:0000259" key="11">
    <source>
        <dbReference type="PROSITE" id="PS51462"/>
    </source>
</evidence>
<evidence type="ECO:0000256" key="7">
    <source>
        <dbReference type="ARBA" id="ARBA00022842"/>
    </source>
</evidence>
<comment type="cofactor">
    <cofactor evidence="2">
        <name>Zn(2+)</name>
        <dbReference type="ChEBI" id="CHEBI:29105"/>
    </cofactor>
</comment>
<evidence type="ECO:0000256" key="8">
    <source>
        <dbReference type="ARBA" id="ARBA00023027"/>
    </source>
</evidence>
<dbReference type="EC" id="3.6.1.22" evidence="4"/>
<dbReference type="Proteomes" id="UP000663801">
    <property type="component" value="Unassembled WGS sequence"/>
</dbReference>
<keyword evidence="8" id="KW-0520">NAD</keyword>
<dbReference type="GO" id="GO:0046872">
    <property type="term" value="F:metal ion binding"/>
    <property type="evidence" value="ECO:0007669"/>
    <property type="project" value="UniProtKB-KW"/>
</dbReference>
<evidence type="ECO:0000256" key="5">
    <source>
        <dbReference type="ARBA" id="ARBA00022723"/>
    </source>
</evidence>
<dbReference type="EMBL" id="JAERWL010000009">
    <property type="protein sequence ID" value="MBM9477151.1"/>
    <property type="molecule type" value="Genomic_DNA"/>
</dbReference>
<protein>
    <recommendedName>
        <fullName evidence="4">NAD(+) diphosphatase</fullName>
        <ecNumber evidence="4">3.6.1.22</ecNumber>
    </recommendedName>
</protein>